<dbReference type="PANTHER" id="PTHR37540">
    <property type="entry name" value="TRANSCRIPTION FACTOR (ACR-2), PUTATIVE-RELATED-RELATED"/>
    <property type="match status" value="1"/>
</dbReference>
<proteinExistence type="predicted"/>
<organism evidence="1 2">
    <name type="scientific">Zasmidium cellare</name>
    <name type="common">Wine cellar mold</name>
    <name type="synonym">Racodium cellare</name>
    <dbReference type="NCBI Taxonomy" id="395010"/>
    <lineage>
        <taxon>Eukaryota</taxon>
        <taxon>Fungi</taxon>
        <taxon>Dikarya</taxon>
        <taxon>Ascomycota</taxon>
        <taxon>Pezizomycotina</taxon>
        <taxon>Dothideomycetes</taxon>
        <taxon>Dothideomycetidae</taxon>
        <taxon>Mycosphaerellales</taxon>
        <taxon>Mycosphaerellaceae</taxon>
        <taxon>Zasmidium</taxon>
    </lineage>
</organism>
<accession>A0ABR0EQP7</accession>
<dbReference type="Proteomes" id="UP001305779">
    <property type="component" value="Unassembled WGS sequence"/>
</dbReference>
<evidence type="ECO:0000313" key="1">
    <source>
        <dbReference type="EMBL" id="KAK4503929.1"/>
    </source>
</evidence>
<sequence length="429" mass="47825">MQAEALGPFPRTAGMRMSADTIPVRSNGGAKMNERMPPTAMRTEMRKGLVKRQCSNPKRVRWAEDVGCDGVADERGGEMVDMTVERRRKQPRCEEYARTKIVLARKPSPALSVLSPVTGAAHTNTFDLGDHSEAAELSHYITQTLFRHFFESPKERHAWFTVFQEYPILYHAFAHAAGVHADVLNNRIFLSATPSSLAHKGRAMTLLKDALHRLDEANVEVLLIVMVTLATHDLEREGLCGGEMGFVPYAPDAYWMSVYGRLETIGQHLGAIGGLVRLVGGLGRIKLPGLANCLAFDLPEDERALAKDCKEPFYEAARLAAVTYSCAVVYGLPAHRNWHLKRAFELRKVLEGYSSFADEACHLYLWVVCVGALAALRSPNRLFFEEKLGEVVAKYSQLQVFENAAAVLDDFVWSQRACEDGMKGLWRTI</sequence>
<dbReference type="EMBL" id="JAXOVC010000003">
    <property type="protein sequence ID" value="KAK4503929.1"/>
    <property type="molecule type" value="Genomic_DNA"/>
</dbReference>
<evidence type="ECO:0000313" key="2">
    <source>
        <dbReference type="Proteomes" id="UP001305779"/>
    </source>
</evidence>
<keyword evidence="2" id="KW-1185">Reference proteome</keyword>
<dbReference type="PANTHER" id="PTHR37540:SF5">
    <property type="entry name" value="TRANSCRIPTION FACTOR DOMAIN-CONTAINING PROTEIN"/>
    <property type="match status" value="1"/>
</dbReference>
<comment type="caution">
    <text evidence="1">The sequence shown here is derived from an EMBL/GenBank/DDBJ whole genome shotgun (WGS) entry which is preliminary data.</text>
</comment>
<reference evidence="1 2" key="1">
    <citation type="journal article" date="2023" name="G3 (Bethesda)">
        <title>A chromosome-level genome assembly of Zasmidium syzygii isolated from banana leaves.</title>
        <authorList>
            <person name="van Westerhoven A.C."/>
            <person name="Mehrabi R."/>
            <person name="Talebi R."/>
            <person name="Steentjes M.B.F."/>
            <person name="Corcolon B."/>
            <person name="Chong P.A."/>
            <person name="Kema G.H.J."/>
            <person name="Seidl M.F."/>
        </authorList>
    </citation>
    <scope>NUCLEOTIDE SEQUENCE [LARGE SCALE GENOMIC DNA]</scope>
    <source>
        <strain evidence="1 2">P124</strain>
    </source>
</reference>
<protein>
    <submittedName>
        <fullName evidence="1">Uncharacterized protein</fullName>
    </submittedName>
</protein>
<name>A0ABR0EQP7_ZASCE</name>
<gene>
    <name evidence="1" type="ORF">PRZ48_004844</name>
</gene>